<dbReference type="AlphaFoldDB" id="A0AAV0KTN6"/>
<dbReference type="EMBL" id="CAMGYJ010000005">
    <property type="protein sequence ID" value="CAI0425637.1"/>
    <property type="molecule type" value="Genomic_DNA"/>
</dbReference>
<proteinExistence type="predicted"/>
<evidence type="ECO:0000313" key="2">
    <source>
        <dbReference type="Proteomes" id="UP001154282"/>
    </source>
</evidence>
<evidence type="ECO:0000313" key="1">
    <source>
        <dbReference type="EMBL" id="CAI0425637.1"/>
    </source>
</evidence>
<name>A0AAV0KTN6_9ROSI</name>
<reference evidence="1" key="1">
    <citation type="submission" date="2022-08" db="EMBL/GenBank/DDBJ databases">
        <authorList>
            <person name="Gutierrez-Valencia J."/>
        </authorList>
    </citation>
    <scope>NUCLEOTIDE SEQUENCE</scope>
</reference>
<gene>
    <name evidence="1" type="ORF">LITE_LOCUS20486</name>
</gene>
<sequence length="23" mass="2672">MVSNCLCWEAIAGDLFRVMVDLW</sequence>
<dbReference type="Proteomes" id="UP001154282">
    <property type="component" value="Unassembled WGS sequence"/>
</dbReference>
<organism evidence="1 2">
    <name type="scientific">Linum tenue</name>
    <dbReference type="NCBI Taxonomy" id="586396"/>
    <lineage>
        <taxon>Eukaryota</taxon>
        <taxon>Viridiplantae</taxon>
        <taxon>Streptophyta</taxon>
        <taxon>Embryophyta</taxon>
        <taxon>Tracheophyta</taxon>
        <taxon>Spermatophyta</taxon>
        <taxon>Magnoliopsida</taxon>
        <taxon>eudicotyledons</taxon>
        <taxon>Gunneridae</taxon>
        <taxon>Pentapetalae</taxon>
        <taxon>rosids</taxon>
        <taxon>fabids</taxon>
        <taxon>Malpighiales</taxon>
        <taxon>Linaceae</taxon>
        <taxon>Linum</taxon>
    </lineage>
</organism>
<keyword evidence="2" id="KW-1185">Reference proteome</keyword>
<protein>
    <submittedName>
        <fullName evidence="1">Uncharacterized protein</fullName>
    </submittedName>
</protein>
<accession>A0AAV0KTN6</accession>
<comment type="caution">
    <text evidence="1">The sequence shown here is derived from an EMBL/GenBank/DDBJ whole genome shotgun (WGS) entry which is preliminary data.</text>
</comment>